<protein>
    <submittedName>
        <fullName evidence="1">Uncharacterized protein</fullName>
    </submittedName>
</protein>
<reference evidence="1" key="2">
    <citation type="submission" date="2025-08" db="UniProtKB">
        <authorList>
            <consortium name="Ensembl"/>
        </authorList>
    </citation>
    <scope>IDENTIFICATION</scope>
</reference>
<accession>A0A8I5TQW0</accession>
<dbReference type="Proteomes" id="UP000001595">
    <property type="component" value="Chromosome 4"/>
</dbReference>
<dbReference type="AlphaFoldDB" id="A0A8I5TQW0"/>
<name>A0A8I5TQW0_PONAB</name>
<evidence type="ECO:0000313" key="1">
    <source>
        <dbReference type="Ensembl" id="ENSPPYP00000035756.1"/>
    </source>
</evidence>
<dbReference type="OMA" id="RKKEAVC"/>
<sequence length="87" mass="10097">MNFCCCCFKDLRWIGVGNSWSQVYLLVCRGKQCLDRKKEAVCLQLTLFHGLLQNVVVLITFSSLRNFNSRVQTIDLKIMFPFFLVSV</sequence>
<dbReference type="Ensembl" id="ENSPPYT00000037354.1">
    <property type="protein sequence ID" value="ENSPPYP00000035756.1"/>
    <property type="gene ID" value="ENSPPYG00000040313.1"/>
</dbReference>
<dbReference type="GeneTree" id="ENSGT00910000147100"/>
<evidence type="ECO:0000313" key="2">
    <source>
        <dbReference type="Proteomes" id="UP000001595"/>
    </source>
</evidence>
<organism evidence="1 2">
    <name type="scientific">Pongo abelii</name>
    <name type="common">Sumatran orangutan</name>
    <name type="synonym">Pongo pygmaeus abelii</name>
    <dbReference type="NCBI Taxonomy" id="9601"/>
    <lineage>
        <taxon>Eukaryota</taxon>
        <taxon>Metazoa</taxon>
        <taxon>Chordata</taxon>
        <taxon>Craniata</taxon>
        <taxon>Vertebrata</taxon>
        <taxon>Euteleostomi</taxon>
        <taxon>Mammalia</taxon>
        <taxon>Eutheria</taxon>
        <taxon>Euarchontoglires</taxon>
        <taxon>Primates</taxon>
        <taxon>Haplorrhini</taxon>
        <taxon>Catarrhini</taxon>
        <taxon>Hominidae</taxon>
        <taxon>Pongo</taxon>
    </lineage>
</organism>
<reference evidence="1 2" key="1">
    <citation type="submission" date="2008-02" db="EMBL/GenBank/DDBJ databases">
        <title>A 6x draft sequence assembly of the Pongo pygmaeus abelii genome.</title>
        <authorList>
            <person name="Wilson R.K."/>
            <person name="Mardis E."/>
        </authorList>
    </citation>
    <scope>NUCLEOTIDE SEQUENCE [LARGE SCALE GENOMIC DNA]</scope>
</reference>
<reference evidence="1" key="3">
    <citation type="submission" date="2025-09" db="UniProtKB">
        <authorList>
            <consortium name="Ensembl"/>
        </authorList>
    </citation>
    <scope>IDENTIFICATION</scope>
</reference>
<proteinExistence type="predicted"/>
<keyword evidence="2" id="KW-1185">Reference proteome</keyword>